<dbReference type="SUPFAM" id="SSF47459">
    <property type="entry name" value="HLH, helix-loop-helix DNA-binding domain"/>
    <property type="match status" value="1"/>
</dbReference>
<dbReference type="InterPro" id="IPR044283">
    <property type="entry name" value="FAMA/SPEECHLESS/MUTE-like"/>
</dbReference>
<keyword evidence="3" id="KW-0238">DNA-binding</keyword>
<dbReference type="Gramene" id="Manes.12G129500.1.v8.1">
    <property type="protein sequence ID" value="Manes.12G129500.1.v8.1.CDS"/>
    <property type="gene ID" value="Manes.12G129500.v8.1"/>
</dbReference>
<evidence type="ECO:0000256" key="1">
    <source>
        <dbReference type="ARBA" id="ARBA00004123"/>
    </source>
</evidence>
<keyword evidence="2" id="KW-0805">Transcription regulation</keyword>
<dbReference type="PROSITE" id="PS50888">
    <property type="entry name" value="BHLH"/>
    <property type="match status" value="1"/>
</dbReference>
<keyword evidence="9" id="KW-1185">Reference proteome</keyword>
<dbReference type="PANTHER" id="PTHR46684:SF16">
    <property type="entry name" value="TRANSCRIPTION FACTOR BHLH67-LIKE ISOFORM X2"/>
    <property type="match status" value="1"/>
</dbReference>
<dbReference type="InterPro" id="IPR011598">
    <property type="entry name" value="bHLH_dom"/>
</dbReference>
<feature type="domain" description="BHLH" evidence="7">
    <location>
        <begin position="112"/>
        <end position="163"/>
    </location>
</feature>
<organism evidence="8 9">
    <name type="scientific">Manihot esculenta</name>
    <name type="common">Cassava</name>
    <name type="synonym">Jatropha manihot</name>
    <dbReference type="NCBI Taxonomy" id="3983"/>
    <lineage>
        <taxon>Eukaryota</taxon>
        <taxon>Viridiplantae</taxon>
        <taxon>Streptophyta</taxon>
        <taxon>Embryophyta</taxon>
        <taxon>Tracheophyta</taxon>
        <taxon>Spermatophyta</taxon>
        <taxon>Magnoliopsida</taxon>
        <taxon>eudicotyledons</taxon>
        <taxon>Gunneridae</taxon>
        <taxon>Pentapetalae</taxon>
        <taxon>rosids</taxon>
        <taxon>fabids</taxon>
        <taxon>Malpighiales</taxon>
        <taxon>Euphorbiaceae</taxon>
        <taxon>Crotonoideae</taxon>
        <taxon>Manihoteae</taxon>
        <taxon>Manihot</taxon>
    </lineage>
</organism>
<dbReference type="GO" id="GO:0005634">
    <property type="term" value="C:nucleus"/>
    <property type="evidence" value="ECO:0007669"/>
    <property type="project" value="UniProtKB-SubCell"/>
</dbReference>
<dbReference type="EMBL" id="CM004398">
    <property type="protein sequence ID" value="OAY35776.1"/>
    <property type="molecule type" value="Genomic_DNA"/>
</dbReference>
<name>A0A2C9UW13_MANES</name>
<comment type="subcellular location">
    <subcellularLocation>
        <location evidence="1">Nucleus</location>
    </subcellularLocation>
</comment>
<keyword evidence="5" id="KW-0539">Nucleus</keyword>
<evidence type="ECO:0000259" key="7">
    <source>
        <dbReference type="PROSITE" id="PS50888"/>
    </source>
</evidence>
<feature type="region of interest" description="Disordered" evidence="6">
    <location>
        <begin position="87"/>
        <end position="109"/>
    </location>
</feature>
<dbReference type="SMR" id="A0A2C9UW13"/>
<dbReference type="Gene3D" id="4.10.280.10">
    <property type="entry name" value="Helix-loop-helix DNA-binding domain"/>
    <property type="match status" value="1"/>
</dbReference>
<comment type="caution">
    <text evidence="8">The sequence shown here is derived from an EMBL/GenBank/DDBJ whole genome shotgun (WGS) entry which is preliminary data.</text>
</comment>
<dbReference type="Proteomes" id="UP000091857">
    <property type="component" value="Chromosome 12"/>
</dbReference>
<dbReference type="PANTHER" id="PTHR46684">
    <property type="entry name" value="TRANSCRIPTION FACTOR FAMA"/>
    <property type="match status" value="1"/>
</dbReference>
<evidence type="ECO:0000313" key="9">
    <source>
        <dbReference type="Proteomes" id="UP000091857"/>
    </source>
</evidence>
<feature type="compositionally biased region" description="Basic residues" evidence="6">
    <location>
        <begin position="94"/>
        <end position="105"/>
    </location>
</feature>
<gene>
    <name evidence="8" type="ORF">MANES_12G129500v8</name>
</gene>
<dbReference type="GO" id="GO:0000978">
    <property type="term" value="F:RNA polymerase II cis-regulatory region sequence-specific DNA binding"/>
    <property type="evidence" value="ECO:0000318"/>
    <property type="project" value="GO_Central"/>
</dbReference>
<protein>
    <recommendedName>
        <fullName evidence="7">BHLH domain-containing protein</fullName>
    </recommendedName>
</protein>
<dbReference type="GO" id="GO:0006357">
    <property type="term" value="P:regulation of transcription by RNA polymerase II"/>
    <property type="evidence" value="ECO:0000318"/>
    <property type="project" value="GO_Central"/>
</dbReference>
<dbReference type="GO" id="GO:0000981">
    <property type="term" value="F:DNA-binding transcription factor activity, RNA polymerase II-specific"/>
    <property type="evidence" value="ECO:0000318"/>
    <property type="project" value="GO_Central"/>
</dbReference>
<dbReference type="STRING" id="3983.A0A2C9UW13"/>
<keyword evidence="4" id="KW-0804">Transcription</keyword>
<dbReference type="GO" id="GO:0010052">
    <property type="term" value="P:guard cell differentiation"/>
    <property type="evidence" value="ECO:0007669"/>
    <property type="project" value="InterPro"/>
</dbReference>
<dbReference type="InterPro" id="IPR036638">
    <property type="entry name" value="HLH_DNA-bd_sf"/>
</dbReference>
<dbReference type="AlphaFoldDB" id="A0A2C9UW13"/>
<evidence type="ECO:0000256" key="3">
    <source>
        <dbReference type="ARBA" id="ARBA00023125"/>
    </source>
</evidence>
<dbReference type="Pfam" id="PF00010">
    <property type="entry name" value="HLH"/>
    <property type="match status" value="1"/>
</dbReference>
<dbReference type="GO" id="GO:0046983">
    <property type="term" value="F:protein dimerization activity"/>
    <property type="evidence" value="ECO:0007669"/>
    <property type="project" value="InterPro"/>
</dbReference>
<reference evidence="9" key="1">
    <citation type="journal article" date="2016" name="Nat. Biotechnol.">
        <title>Sequencing wild and cultivated cassava and related species reveals extensive interspecific hybridization and genetic diversity.</title>
        <authorList>
            <person name="Bredeson J.V."/>
            <person name="Lyons J.B."/>
            <person name="Prochnik S.E."/>
            <person name="Wu G.A."/>
            <person name="Ha C.M."/>
            <person name="Edsinger-Gonzales E."/>
            <person name="Grimwood J."/>
            <person name="Schmutz J."/>
            <person name="Rabbi I.Y."/>
            <person name="Egesi C."/>
            <person name="Nauluvula P."/>
            <person name="Lebot V."/>
            <person name="Ndunguru J."/>
            <person name="Mkamilo G."/>
            <person name="Bart R.S."/>
            <person name="Setter T.L."/>
            <person name="Gleadow R.M."/>
            <person name="Kulakow P."/>
            <person name="Ferguson M.E."/>
            <person name="Rounsley S."/>
            <person name="Rokhsar D.S."/>
        </authorList>
    </citation>
    <scope>NUCLEOTIDE SEQUENCE [LARGE SCALE GENOMIC DNA]</scope>
    <source>
        <strain evidence="9">cv. AM560-2</strain>
    </source>
</reference>
<accession>A0A2C9UW13</accession>
<dbReference type="SMART" id="SM00353">
    <property type="entry name" value="HLH"/>
    <property type="match status" value="1"/>
</dbReference>
<dbReference type="CDD" id="cd11448">
    <property type="entry name" value="bHLH_AtFAMA_like"/>
    <property type="match status" value="1"/>
</dbReference>
<evidence type="ECO:0000256" key="2">
    <source>
        <dbReference type="ARBA" id="ARBA00023015"/>
    </source>
</evidence>
<evidence type="ECO:0000256" key="5">
    <source>
        <dbReference type="ARBA" id="ARBA00023242"/>
    </source>
</evidence>
<evidence type="ECO:0000256" key="4">
    <source>
        <dbReference type="ARBA" id="ARBA00023163"/>
    </source>
</evidence>
<evidence type="ECO:0000256" key="6">
    <source>
        <dbReference type="SAM" id="MobiDB-lite"/>
    </source>
</evidence>
<evidence type="ECO:0000313" key="8">
    <source>
        <dbReference type="EMBL" id="OAY35776.1"/>
    </source>
</evidence>
<sequence length="317" mass="35840">MVGRMVMETVGLQQDLFGYGYRDICTSLGGAGEEEEVSFNETMSGFNSNHWDSSPFSMGPNSVIDWDTNSSSQENCARDDGFLAGGFSPAGTVGRRKRQRNRSVKNQKEVEHQRMTHITVERNRRKQMNDYLAVLRSMMPPSYVQRGDQASIVGGAINFVKELEQLLQSLEAHKRLKKDPSDTDDFSRVFSDFFTFPQYSTHSTTTAEDHEQSSMAAKRQSISAEVEVTMIESHANLKILTRRHPKQLLKMVVGLYSLCLSILHLNITSVDQMVLYSFSVKVEEECQLASVNDIAAAVYELVVRMQEEAISNYSYDR</sequence>
<dbReference type="OrthoDB" id="684567at2759"/>
<proteinExistence type="predicted"/>